<sequence>MLQPKLLKKVIEVLEECQIPYSVTGSIASSLQGEPRATHDIDLIVMLKKTDVENLMAHFKEQRYYLNEQSIKEAITHQSMFNLIDTEEGDKVDFWLLTNEPFDVSRFKRRYQEDFFGIKMFVTSPEDTILAKLRWAKMSGGSQKQMIDVLRIYELQFGQLNMEYIEFWVEKLDLEPLWAEIKDKANPL</sequence>
<dbReference type="SUPFAM" id="SSF81301">
    <property type="entry name" value="Nucleotidyltransferase"/>
    <property type="match status" value="1"/>
</dbReference>
<evidence type="ECO:0008006" key="3">
    <source>
        <dbReference type="Google" id="ProtNLM"/>
    </source>
</evidence>
<protein>
    <recommendedName>
        <fullName evidence="3">Nucleotidyltransferase domain-containing protein</fullName>
    </recommendedName>
</protein>
<proteinExistence type="predicted"/>
<accession>A0A1I2I0Q9</accession>
<dbReference type="AlphaFoldDB" id="A0A1I2I0Q9"/>
<dbReference type="STRING" id="1003.SAMN04488541_10288"/>
<keyword evidence="2" id="KW-1185">Reference proteome</keyword>
<organism evidence="1 2">
    <name type="scientific">Thermoflexibacter ruber</name>
    <dbReference type="NCBI Taxonomy" id="1003"/>
    <lineage>
        <taxon>Bacteria</taxon>
        <taxon>Pseudomonadati</taxon>
        <taxon>Bacteroidota</taxon>
        <taxon>Cytophagia</taxon>
        <taxon>Cytophagales</taxon>
        <taxon>Thermoflexibacteraceae</taxon>
        <taxon>Thermoflexibacter</taxon>
    </lineage>
</organism>
<dbReference type="RefSeq" id="WP_091548095.1">
    <property type="nucleotide sequence ID" value="NZ_FONY01000028.1"/>
</dbReference>
<dbReference type="OrthoDB" id="1551055at2"/>
<dbReference type="Gene3D" id="3.30.460.40">
    <property type="match status" value="1"/>
</dbReference>
<dbReference type="EMBL" id="FONY01000028">
    <property type="protein sequence ID" value="SFF35792.1"/>
    <property type="molecule type" value="Genomic_DNA"/>
</dbReference>
<gene>
    <name evidence="1" type="ORF">SAMN04488541_10288</name>
</gene>
<dbReference type="Pfam" id="PF10706">
    <property type="entry name" value="Aminoglyc_resit"/>
    <property type="match status" value="1"/>
</dbReference>
<dbReference type="Proteomes" id="UP000199513">
    <property type="component" value="Unassembled WGS sequence"/>
</dbReference>
<evidence type="ECO:0000313" key="2">
    <source>
        <dbReference type="Proteomes" id="UP000199513"/>
    </source>
</evidence>
<evidence type="ECO:0000313" key="1">
    <source>
        <dbReference type="EMBL" id="SFF35792.1"/>
    </source>
</evidence>
<dbReference type="InterPro" id="IPR043519">
    <property type="entry name" value="NT_sf"/>
</dbReference>
<reference evidence="1 2" key="1">
    <citation type="submission" date="2016-10" db="EMBL/GenBank/DDBJ databases">
        <authorList>
            <person name="de Groot N.N."/>
        </authorList>
    </citation>
    <scope>NUCLEOTIDE SEQUENCE [LARGE SCALE GENOMIC DNA]</scope>
    <source>
        <strain>GEY</strain>
        <strain evidence="2">DSM 9560</strain>
    </source>
</reference>
<dbReference type="InterPro" id="IPR019646">
    <property type="entry name" value="Aminoglyc_AdlTrfase"/>
</dbReference>
<name>A0A1I2I0Q9_9BACT</name>